<organism evidence="1">
    <name type="scientific">viral metagenome</name>
    <dbReference type="NCBI Taxonomy" id="1070528"/>
    <lineage>
        <taxon>unclassified sequences</taxon>
        <taxon>metagenomes</taxon>
        <taxon>organismal metagenomes</taxon>
    </lineage>
</organism>
<proteinExistence type="predicted"/>
<evidence type="ECO:0000313" key="1">
    <source>
        <dbReference type="EMBL" id="QHT35103.1"/>
    </source>
</evidence>
<reference evidence="1" key="1">
    <citation type="journal article" date="2020" name="Nature">
        <title>Giant virus diversity and host interactions through global metagenomics.</title>
        <authorList>
            <person name="Schulz F."/>
            <person name="Roux S."/>
            <person name="Paez-Espino D."/>
            <person name="Jungbluth S."/>
            <person name="Walsh D.A."/>
            <person name="Denef V.J."/>
            <person name="McMahon K.D."/>
            <person name="Konstantinidis K.T."/>
            <person name="Eloe-Fadrosh E.A."/>
            <person name="Kyrpides N.C."/>
            <person name="Woyke T."/>
        </authorList>
    </citation>
    <scope>NUCLEOTIDE SEQUENCE</scope>
    <source>
        <strain evidence="1">GVMAG-M-3300009180-1</strain>
    </source>
</reference>
<dbReference type="EMBL" id="MN739013">
    <property type="protein sequence ID" value="QHT35103.1"/>
    <property type="molecule type" value="Genomic_DNA"/>
</dbReference>
<sequence length="136" mass="15613">MCEKLTSIFCVYNTVIIHKMGCDWGMYAIYKITFADKPQCEFIDFMGAVGIWLMCHEEDDAVYVQMDNWLKSCPPITVIYENGAWPNAQGDIVYSTPDWGGASIQHSMSHVLELLKYEDMSKVIKIEALPYAERRV</sequence>
<dbReference type="AlphaFoldDB" id="A0A6C0F390"/>
<protein>
    <submittedName>
        <fullName evidence="1">Uncharacterized protein</fullName>
    </submittedName>
</protein>
<accession>A0A6C0F390</accession>
<name>A0A6C0F390_9ZZZZ</name>